<proteinExistence type="predicted"/>
<feature type="chain" id="PRO_5016772772" description="DUF4124 domain-containing protein" evidence="2">
    <location>
        <begin position="20"/>
        <end position="192"/>
    </location>
</feature>
<reference evidence="5 7" key="2">
    <citation type="submission" date="2018-06" db="EMBL/GenBank/DDBJ databases">
        <authorList>
            <consortium name="Pathogen Informatics"/>
            <person name="Doyle S."/>
        </authorList>
    </citation>
    <scope>NUCLEOTIDE SEQUENCE [LARGE SCALE GENOMIC DNA]</scope>
    <source>
        <strain evidence="5 7">NCTC12376</strain>
    </source>
</reference>
<reference evidence="4 6" key="1">
    <citation type="submission" date="2015-11" db="EMBL/GenBank/DDBJ databases">
        <title>Genomic analysis of 38 Legionella species identifies large and diverse effector repertoires.</title>
        <authorList>
            <person name="Burstein D."/>
            <person name="Amaro F."/>
            <person name="Zusman T."/>
            <person name="Lifshitz Z."/>
            <person name="Cohen O."/>
            <person name="Gilbert J.A."/>
            <person name="Pupko T."/>
            <person name="Shuman H.A."/>
            <person name="Segal G."/>
        </authorList>
    </citation>
    <scope>NUCLEOTIDE SEQUENCE [LARGE SCALE GENOMIC DNA]</scope>
    <source>
        <strain evidence="4 6">ATCC 49507</strain>
    </source>
</reference>
<evidence type="ECO:0000313" key="6">
    <source>
        <dbReference type="Proteomes" id="UP000054639"/>
    </source>
</evidence>
<evidence type="ECO:0000313" key="5">
    <source>
        <dbReference type="EMBL" id="STY18057.1"/>
    </source>
</evidence>
<protein>
    <recommendedName>
        <fullName evidence="3">DUF4124 domain-containing protein</fullName>
    </recommendedName>
</protein>
<evidence type="ECO:0000256" key="2">
    <source>
        <dbReference type="SAM" id="SignalP"/>
    </source>
</evidence>
<feature type="signal peptide" evidence="2">
    <location>
        <begin position="1"/>
        <end position="19"/>
    </location>
</feature>
<dbReference type="Pfam" id="PF13511">
    <property type="entry name" value="DUF4124"/>
    <property type="match status" value="1"/>
</dbReference>
<keyword evidence="6" id="KW-1185">Reference proteome</keyword>
<dbReference type="Proteomes" id="UP000254230">
    <property type="component" value="Unassembled WGS sequence"/>
</dbReference>
<feature type="region of interest" description="Disordered" evidence="1">
    <location>
        <begin position="36"/>
        <end position="76"/>
    </location>
</feature>
<feature type="compositionally biased region" description="Basic and acidic residues" evidence="1">
    <location>
        <begin position="65"/>
        <end position="76"/>
    </location>
</feature>
<feature type="domain" description="DUF4124" evidence="3">
    <location>
        <begin position="9"/>
        <end position="55"/>
    </location>
</feature>
<name>A0A378KX20_9GAMM</name>
<dbReference type="RefSeq" id="WP_058473129.1">
    <property type="nucleotide sequence ID" value="NZ_CAAAIL010000004.1"/>
</dbReference>
<dbReference type="AlphaFoldDB" id="A0A378KX20"/>
<dbReference type="EMBL" id="LNYR01000012">
    <property type="protein sequence ID" value="KTD50698.1"/>
    <property type="molecule type" value="Genomic_DNA"/>
</dbReference>
<dbReference type="EMBL" id="UGOW01000001">
    <property type="protein sequence ID" value="STY18057.1"/>
    <property type="molecule type" value="Genomic_DNA"/>
</dbReference>
<evidence type="ECO:0000256" key="1">
    <source>
        <dbReference type="SAM" id="MobiDB-lite"/>
    </source>
</evidence>
<evidence type="ECO:0000313" key="4">
    <source>
        <dbReference type="EMBL" id="KTD50698.1"/>
    </source>
</evidence>
<evidence type="ECO:0000259" key="3">
    <source>
        <dbReference type="Pfam" id="PF13511"/>
    </source>
</evidence>
<organism evidence="5 7">
    <name type="scientific">Legionella quateirensis</name>
    <dbReference type="NCBI Taxonomy" id="45072"/>
    <lineage>
        <taxon>Bacteria</taxon>
        <taxon>Pseudomonadati</taxon>
        <taxon>Pseudomonadota</taxon>
        <taxon>Gammaproteobacteria</taxon>
        <taxon>Legionellales</taxon>
        <taxon>Legionellaceae</taxon>
        <taxon>Legionella</taxon>
    </lineage>
</organism>
<dbReference type="OrthoDB" id="7062774at2"/>
<evidence type="ECO:0000313" key="7">
    <source>
        <dbReference type="Proteomes" id="UP000254230"/>
    </source>
</evidence>
<gene>
    <name evidence="4" type="ORF">Lqua_0925</name>
    <name evidence="5" type="ORF">NCTC12376_01872</name>
</gene>
<dbReference type="InterPro" id="IPR025392">
    <property type="entry name" value="DUF4124"/>
</dbReference>
<dbReference type="STRING" id="45072.Lqua_0925"/>
<dbReference type="Proteomes" id="UP000054639">
    <property type="component" value="Unassembled WGS sequence"/>
</dbReference>
<accession>A0A378KX20</accession>
<keyword evidence="2" id="KW-0732">Signal</keyword>
<sequence>MNKLLLAVTCMLLICASYAQIYKWIDSQGVVHFSDRPHPGSEQLKIPDAQGYTPPVKQSGSDTQNQEKKDTSTSEEHKYTKIAILQPLNESTIRNNQGYVVVSVELEPALVQGDNLQLIFDGAPLGDPQPNLLFQLNGIYRGKHTLAVQVINSEGEVLLTSDSITIFMHRPRVGMVQGTRKNNTKNLAQHSN</sequence>